<accession>A0A291GP94</accession>
<evidence type="ECO:0000313" key="10">
    <source>
        <dbReference type="EMBL" id="ATG51784.1"/>
    </source>
</evidence>
<evidence type="ECO:0000256" key="6">
    <source>
        <dbReference type="ARBA" id="ARBA00023002"/>
    </source>
</evidence>
<evidence type="ECO:0000256" key="7">
    <source>
        <dbReference type="ARBA" id="ARBA00023033"/>
    </source>
</evidence>
<dbReference type="InterPro" id="IPR004136">
    <property type="entry name" value="NMO"/>
</dbReference>
<comment type="similarity">
    <text evidence="2">Belongs to the nitronate monooxygenase family. NMO class I subfamily.</text>
</comment>
<comment type="cofactor">
    <cofactor evidence="1">
        <name>FMN</name>
        <dbReference type="ChEBI" id="CHEBI:58210"/>
    </cofactor>
</comment>
<dbReference type="AlphaFoldDB" id="A0A291GP94"/>
<keyword evidence="3" id="KW-0216">Detoxification</keyword>
<dbReference type="PANTHER" id="PTHR42747">
    <property type="entry name" value="NITRONATE MONOOXYGENASE-RELATED"/>
    <property type="match status" value="1"/>
</dbReference>
<evidence type="ECO:0000256" key="5">
    <source>
        <dbReference type="ARBA" id="ARBA00022643"/>
    </source>
</evidence>
<comment type="catalytic activity">
    <reaction evidence="9">
        <text>3 propionate 3-nitronate + 3 O2 + H2O = 3 3-oxopropanoate + 2 nitrate + nitrite + H2O2 + 3 H(+)</text>
        <dbReference type="Rhea" id="RHEA:57332"/>
        <dbReference type="ChEBI" id="CHEBI:15377"/>
        <dbReference type="ChEBI" id="CHEBI:15378"/>
        <dbReference type="ChEBI" id="CHEBI:15379"/>
        <dbReference type="ChEBI" id="CHEBI:16240"/>
        <dbReference type="ChEBI" id="CHEBI:16301"/>
        <dbReference type="ChEBI" id="CHEBI:17632"/>
        <dbReference type="ChEBI" id="CHEBI:33190"/>
        <dbReference type="ChEBI" id="CHEBI:136067"/>
    </reaction>
</comment>
<dbReference type="PROSITE" id="PS00912">
    <property type="entry name" value="DHODEHASE_2"/>
    <property type="match status" value="1"/>
</dbReference>
<dbReference type="SUPFAM" id="SSF51412">
    <property type="entry name" value="Inosine monophosphate dehydrogenase (IMPDH)"/>
    <property type="match status" value="1"/>
</dbReference>
<dbReference type="Proteomes" id="UP000218165">
    <property type="component" value="Chromosome"/>
</dbReference>
<dbReference type="GO" id="GO:0018580">
    <property type="term" value="F:nitronate monooxygenase activity"/>
    <property type="evidence" value="ECO:0007669"/>
    <property type="project" value="InterPro"/>
</dbReference>
<evidence type="ECO:0000256" key="8">
    <source>
        <dbReference type="ARBA" id="ARBA00031155"/>
    </source>
</evidence>
<keyword evidence="5" id="KW-0288">FMN</keyword>
<keyword evidence="10" id="KW-0223">Dioxygenase</keyword>
<evidence type="ECO:0000256" key="4">
    <source>
        <dbReference type="ARBA" id="ARBA00022630"/>
    </source>
</evidence>
<dbReference type="GO" id="GO:0016627">
    <property type="term" value="F:oxidoreductase activity, acting on the CH-CH group of donors"/>
    <property type="evidence" value="ECO:0007669"/>
    <property type="project" value="InterPro"/>
</dbReference>
<sequence length="338" mass="34786">MTLLDSPLPLVAAPMAGGPSTLALAGAVSAAGAFPFLAGGNLSPEALAADIAAARGLGTGFGVNLFVLPPWEIDEEAFAAYVEELGEDAARLGVALDPVPRRDDDHVAAKLALLCEAPVPVVSFTFGLPPAATVAALQAVGTTVLVSVTDPEEARAAAGRGADGLVVQGPGAGGHSATHHPSRTPGPIRTEELVRQVRATVELPLLGAGGVDGPDAVRRILTAGAEGVVCGTMLLRTDEAGTSPTHRAALADPSFRTTVLTRAFTGRPARSLRNDFVDRHHETAPTGYPQVHRLTRELRRKAAAAGDAQQLHLWAGTGWRSAPEGPAGEVIRWLASEI</sequence>
<keyword evidence="4" id="KW-0285">Flavoprotein</keyword>
<dbReference type="EMBL" id="CP023563">
    <property type="protein sequence ID" value="ATG51784.1"/>
    <property type="molecule type" value="Genomic_DNA"/>
</dbReference>
<organism evidence="10 11">
    <name type="scientific">Brachybacterium vulturis</name>
    <dbReference type="NCBI Taxonomy" id="2017484"/>
    <lineage>
        <taxon>Bacteria</taxon>
        <taxon>Bacillati</taxon>
        <taxon>Actinomycetota</taxon>
        <taxon>Actinomycetes</taxon>
        <taxon>Micrococcales</taxon>
        <taxon>Dermabacteraceae</taxon>
        <taxon>Brachybacterium</taxon>
    </lineage>
</organism>
<dbReference type="GO" id="GO:0006207">
    <property type="term" value="P:'de novo' pyrimidine nucleobase biosynthetic process"/>
    <property type="evidence" value="ECO:0007669"/>
    <property type="project" value="InterPro"/>
</dbReference>
<dbReference type="CDD" id="cd04730">
    <property type="entry name" value="NPD_like"/>
    <property type="match status" value="1"/>
</dbReference>
<dbReference type="PANTHER" id="PTHR42747:SF3">
    <property type="entry name" value="NITRONATE MONOOXYGENASE-RELATED"/>
    <property type="match status" value="1"/>
</dbReference>
<gene>
    <name evidence="10" type="ORF">CFK38_09815</name>
</gene>
<dbReference type="GO" id="GO:0051213">
    <property type="term" value="F:dioxygenase activity"/>
    <property type="evidence" value="ECO:0007669"/>
    <property type="project" value="UniProtKB-KW"/>
</dbReference>
<evidence type="ECO:0000256" key="1">
    <source>
        <dbReference type="ARBA" id="ARBA00001917"/>
    </source>
</evidence>
<evidence type="ECO:0000256" key="2">
    <source>
        <dbReference type="ARBA" id="ARBA00009881"/>
    </source>
</evidence>
<protein>
    <recommendedName>
        <fullName evidence="8">Propionate 3-nitronate monooxygenase</fullName>
    </recommendedName>
</protein>
<dbReference type="KEGG" id="brz:CFK38_09815"/>
<dbReference type="GO" id="GO:0009636">
    <property type="term" value="P:response to toxic substance"/>
    <property type="evidence" value="ECO:0007669"/>
    <property type="project" value="UniProtKB-KW"/>
</dbReference>
<dbReference type="InterPro" id="IPR001295">
    <property type="entry name" value="Dihydroorotate_DH_CS"/>
</dbReference>
<keyword evidence="11" id="KW-1185">Reference proteome</keyword>
<evidence type="ECO:0000313" key="11">
    <source>
        <dbReference type="Proteomes" id="UP000218165"/>
    </source>
</evidence>
<dbReference type="RefSeq" id="WP_096802904.1">
    <property type="nucleotide sequence ID" value="NZ_CP023563.1"/>
</dbReference>
<dbReference type="Gene3D" id="3.20.20.70">
    <property type="entry name" value="Aldolase class I"/>
    <property type="match status" value="1"/>
</dbReference>
<dbReference type="Pfam" id="PF03060">
    <property type="entry name" value="NMO"/>
    <property type="match status" value="1"/>
</dbReference>
<reference evidence="11" key="1">
    <citation type="submission" date="2017-09" db="EMBL/GenBank/DDBJ databases">
        <title>Brachybacterium sp. VM2412.</title>
        <authorList>
            <person name="Tak E.J."/>
            <person name="Bae J.-W."/>
        </authorList>
    </citation>
    <scope>NUCLEOTIDE SEQUENCE [LARGE SCALE GENOMIC DNA]</scope>
    <source>
        <strain evidence="11">VM2412</strain>
    </source>
</reference>
<name>A0A291GP94_9MICO</name>
<dbReference type="OrthoDB" id="9778912at2"/>
<keyword evidence="7" id="KW-0503">Monooxygenase</keyword>
<dbReference type="InterPro" id="IPR013785">
    <property type="entry name" value="Aldolase_TIM"/>
</dbReference>
<evidence type="ECO:0000256" key="3">
    <source>
        <dbReference type="ARBA" id="ARBA00022575"/>
    </source>
</evidence>
<keyword evidence="6" id="KW-0560">Oxidoreductase</keyword>
<proteinExistence type="inferred from homology"/>
<evidence type="ECO:0000256" key="9">
    <source>
        <dbReference type="ARBA" id="ARBA00049401"/>
    </source>
</evidence>